<dbReference type="InterPro" id="IPR015358">
    <property type="entry name" value="Tscrpt_reg_MerR_DNA-bd"/>
</dbReference>
<protein>
    <submittedName>
        <fullName evidence="6">MerR family DNA-binding protein</fullName>
    </submittedName>
</protein>
<sequence>MLIGELAKTTGLSKDTIRFYEKMGLINADERQAGSRTYKEFSPLMVERLMMITQGKSLGFTLNEIKYLIQAWGNDIMPDDEKIQVIDRKLEEISAKIQQLQEIKTYLTTKRNSIIGKADVVSV</sequence>
<dbReference type="Proteomes" id="UP000029738">
    <property type="component" value="Unassembled WGS sequence"/>
</dbReference>
<dbReference type="Pfam" id="PF00376">
    <property type="entry name" value="MerR"/>
    <property type="match status" value="1"/>
</dbReference>
<keyword evidence="4" id="KW-0804">Transcription</keyword>
<keyword evidence="7" id="KW-1185">Reference proteome</keyword>
<evidence type="ECO:0000256" key="3">
    <source>
        <dbReference type="ARBA" id="ARBA00023125"/>
    </source>
</evidence>
<dbReference type="Gene3D" id="1.10.1660.10">
    <property type="match status" value="1"/>
</dbReference>
<accession>A0A8S9T328</accession>
<evidence type="ECO:0000313" key="6">
    <source>
        <dbReference type="EMBL" id="KAF3886496.1"/>
    </source>
</evidence>
<dbReference type="PROSITE" id="PS00552">
    <property type="entry name" value="HTH_MERR_1"/>
    <property type="match status" value="1"/>
</dbReference>
<feature type="domain" description="HTH merR-type" evidence="5">
    <location>
        <begin position="1"/>
        <end position="71"/>
    </location>
</feature>
<reference evidence="6" key="1">
    <citation type="journal article" date="2015" name="Genome Announc.">
        <title>Draft Genome Sequence of Tolypothrix boutellei Strain VB521301.</title>
        <authorList>
            <person name="Chandrababunaidu M.M."/>
            <person name="Singh D."/>
            <person name="Sen D."/>
            <person name="Bhan S."/>
            <person name="Das S."/>
            <person name="Gupta A."/>
            <person name="Adhikary S.P."/>
            <person name="Tripathy S."/>
        </authorList>
    </citation>
    <scope>NUCLEOTIDE SEQUENCE</scope>
    <source>
        <strain evidence="6">VB521301</strain>
    </source>
</reference>
<dbReference type="PANTHER" id="PTHR30204:SF69">
    <property type="entry name" value="MERR-FAMILY TRANSCRIPTIONAL REGULATOR"/>
    <property type="match status" value="1"/>
</dbReference>
<dbReference type="PROSITE" id="PS50937">
    <property type="entry name" value="HTH_MERR_2"/>
    <property type="match status" value="1"/>
</dbReference>
<evidence type="ECO:0000313" key="7">
    <source>
        <dbReference type="Proteomes" id="UP000029738"/>
    </source>
</evidence>
<dbReference type="PRINTS" id="PR00040">
    <property type="entry name" value="HTHMERR"/>
</dbReference>
<dbReference type="AlphaFoldDB" id="A0A8S9T328"/>
<dbReference type="Pfam" id="PF09278">
    <property type="entry name" value="MerR-DNA-bind"/>
    <property type="match status" value="1"/>
</dbReference>
<comment type="caution">
    <text evidence="6">The sequence shown here is derived from an EMBL/GenBank/DDBJ whole genome shotgun (WGS) entry which is preliminary data.</text>
</comment>
<dbReference type="RefSeq" id="WP_050045779.1">
    <property type="nucleotide sequence ID" value="NZ_JHEG04000001.1"/>
</dbReference>
<name>A0A8S9T328_9CYAN</name>
<dbReference type="PANTHER" id="PTHR30204">
    <property type="entry name" value="REDOX-CYCLING DRUG-SENSING TRANSCRIPTIONAL ACTIVATOR SOXR"/>
    <property type="match status" value="1"/>
</dbReference>
<dbReference type="InterPro" id="IPR000551">
    <property type="entry name" value="MerR-type_HTH_dom"/>
</dbReference>
<dbReference type="OrthoDB" id="9791488at2"/>
<keyword evidence="3 6" id="KW-0238">DNA-binding</keyword>
<proteinExistence type="predicted"/>
<evidence type="ECO:0000256" key="1">
    <source>
        <dbReference type="ARBA" id="ARBA00022491"/>
    </source>
</evidence>
<reference evidence="6" key="2">
    <citation type="submission" date="2019-11" db="EMBL/GenBank/DDBJ databases">
        <title>Improved Assembly of Tolypothrix boutellei genome.</title>
        <authorList>
            <person name="Sarangi A.N."/>
            <person name="Mukherjee M."/>
            <person name="Ghosh S."/>
            <person name="Singh D."/>
            <person name="Das A."/>
            <person name="Kant S."/>
            <person name="Prusty A."/>
            <person name="Tripathy S."/>
        </authorList>
    </citation>
    <scope>NUCLEOTIDE SEQUENCE</scope>
    <source>
        <strain evidence="6">VB521301</strain>
    </source>
</reference>
<dbReference type="SUPFAM" id="SSF46955">
    <property type="entry name" value="Putative DNA-binding domain"/>
    <property type="match status" value="1"/>
</dbReference>
<dbReference type="SMART" id="SM00422">
    <property type="entry name" value="HTH_MERR"/>
    <property type="match status" value="1"/>
</dbReference>
<evidence type="ECO:0000259" key="5">
    <source>
        <dbReference type="PROSITE" id="PS50937"/>
    </source>
</evidence>
<dbReference type="GO" id="GO:0003700">
    <property type="term" value="F:DNA-binding transcription factor activity"/>
    <property type="evidence" value="ECO:0007669"/>
    <property type="project" value="InterPro"/>
</dbReference>
<evidence type="ECO:0000256" key="2">
    <source>
        <dbReference type="ARBA" id="ARBA00023015"/>
    </source>
</evidence>
<dbReference type="InterPro" id="IPR047057">
    <property type="entry name" value="MerR_fam"/>
</dbReference>
<dbReference type="EMBL" id="JHEG04000001">
    <property type="protein sequence ID" value="KAF3886496.1"/>
    <property type="molecule type" value="Genomic_DNA"/>
</dbReference>
<gene>
    <name evidence="6" type="ORF">DA73_0400014160</name>
</gene>
<dbReference type="InterPro" id="IPR009061">
    <property type="entry name" value="DNA-bd_dom_put_sf"/>
</dbReference>
<organism evidence="6 7">
    <name type="scientific">Tolypothrix bouteillei VB521301</name>
    <dbReference type="NCBI Taxonomy" id="1479485"/>
    <lineage>
        <taxon>Bacteria</taxon>
        <taxon>Bacillati</taxon>
        <taxon>Cyanobacteriota</taxon>
        <taxon>Cyanophyceae</taxon>
        <taxon>Nostocales</taxon>
        <taxon>Tolypothrichaceae</taxon>
        <taxon>Tolypothrix</taxon>
    </lineage>
</organism>
<keyword evidence="1" id="KW-0678">Repressor</keyword>
<evidence type="ECO:0000256" key="4">
    <source>
        <dbReference type="ARBA" id="ARBA00023163"/>
    </source>
</evidence>
<keyword evidence="2" id="KW-0805">Transcription regulation</keyword>
<dbReference type="GO" id="GO:0003677">
    <property type="term" value="F:DNA binding"/>
    <property type="evidence" value="ECO:0007669"/>
    <property type="project" value="UniProtKB-KW"/>
</dbReference>